<protein>
    <submittedName>
        <fullName evidence="1">Uncharacterized protein</fullName>
    </submittedName>
</protein>
<proteinExistence type="predicted"/>
<name>A0ACB6QJ10_9PLEO</name>
<gene>
    <name evidence="1" type="ORF">BDR25DRAFT_358983</name>
</gene>
<evidence type="ECO:0000313" key="2">
    <source>
        <dbReference type="Proteomes" id="UP000799755"/>
    </source>
</evidence>
<keyword evidence="2" id="KW-1185">Reference proteome</keyword>
<evidence type="ECO:0000313" key="1">
    <source>
        <dbReference type="EMBL" id="KAF2466923.1"/>
    </source>
</evidence>
<organism evidence="1 2">
    <name type="scientific">Lindgomyces ingoldianus</name>
    <dbReference type="NCBI Taxonomy" id="673940"/>
    <lineage>
        <taxon>Eukaryota</taxon>
        <taxon>Fungi</taxon>
        <taxon>Dikarya</taxon>
        <taxon>Ascomycota</taxon>
        <taxon>Pezizomycotina</taxon>
        <taxon>Dothideomycetes</taxon>
        <taxon>Pleosporomycetidae</taxon>
        <taxon>Pleosporales</taxon>
        <taxon>Lindgomycetaceae</taxon>
        <taxon>Lindgomyces</taxon>
    </lineage>
</organism>
<sequence length="166" mass="18905">MTQPSTQRSNYIKSHSAGPLLLNHLARFRFIREFSPHDYMRARSEIFVKAHIIAKTIGAKIRPTKYRMTTDINFEISHHLTPNVDFIKARKETTVPLNHHIGTLLSPLETMIAYGSVSSVVIYPAHSLTENDSPTTSSASMWSYQLILKHIISTLENKIRFTKSTP</sequence>
<comment type="caution">
    <text evidence="1">The sequence shown here is derived from an EMBL/GenBank/DDBJ whole genome shotgun (WGS) entry which is preliminary data.</text>
</comment>
<reference evidence="1" key="1">
    <citation type="journal article" date="2020" name="Stud. Mycol.">
        <title>101 Dothideomycetes genomes: a test case for predicting lifestyles and emergence of pathogens.</title>
        <authorList>
            <person name="Haridas S."/>
            <person name="Albert R."/>
            <person name="Binder M."/>
            <person name="Bloem J."/>
            <person name="Labutti K."/>
            <person name="Salamov A."/>
            <person name="Andreopoulos B."/>
            <person name="Baker S."/>
            <person name="Barry K."/>
            <person name="Bills G."/>
            <person name="Bluhm B."/>
            <person name="Cannon C."/>
            <person name="Castanera R."/>
            <person name="Culley D."/>
            <person name="Daum C."/>
            <person name="Ezra D."/>
            <person name="Gonzalez J."/>
            <person name="Henrissat B."/>
            <person name="Kuo A."/>
            <person name="Liang C."/>
            <person name="Lipzen A."/>
            <person name="Lutzoni F."/>
            <person name="Magnuson J."/>
            <person name="Mondo S."/>
            <person name="Nolan M."/>
            <person name="Ohm R."/>
            <person name="Pangilinan J."/>
            <person name="Park H.-J."/>
            <person name="Ramirez L."/>
            <person name="Alfaro M."/>
            <person name="Sun H."/>
            <person name="Tritt A."/>
            <person name="Yoshinaga Y."/>
            <person name="Zwiers L.-H."/>
            <person name="Turgeon B."/>
            <person name="Goodwin S."/>
            <person name="Spatafora J."/>
            <person name="Crous P."/>
            <person name="Grigoriev I."/>
        </authorList>
    </citation>
    <scope>NUCLEOTIDE SEQUENCE</scope>
    <source>
        <strain evidence="1">ATCC 200398</strain>
    </source>
</reference>
<dbReference type="Proteomes" id="UP000799755">
    <property type="component" value="Unassembled WGS sequence"/>
</dbReference>
<dbReference type="EMBL" id="MU003522">
    <property type="protein sequence ID" value="KAF2466923.1"/>
    <property type="molecule type" value="Genomic_DNA"/>
</dbReference>
<accession>A0ACB6QJ10</accession>